<sequence length="169" mass="19246">MHSTREKPDQVIVLIENGHSQRTVARRLNMTLAAVRRVCKRHEEIGSFHRRPGTGRKRLDSKTKTAGKQPDPKNPTTGPKLSPAHRQACLNFARDHLKLTLKQWGSVLFFDETKICLYGSDQRKKVYRRPGERFAECCIDERIGYGGGSCMIWGGISLPGLIVYMRKEI</sequence>
<proteinExistence type="predicted"/>
<accession>A0A8K0DBJ5</accession>
<name>A0A8K0DBJ5_IGNLU</name>
<dbReference type="GO" id="GO:0005634">
    <property type="term" value="C:nucleus"/>
    <property type="evidence" value="ECO:0007669"/>
    <property type="project" value="UniProtKB-SubCell"/>
</dbReference>
<protein>
    <recommendedName>
        <fullName evidence="6">Transposase</fullName>
    </recommendedName>
</protein>
<organism evidence="4 5">
    <name type="scientific">Ignelater luminosus</name>
    <name type="common">Cucubano</name>
    <name type="synonym">Pyrophorus luminosus</name>
    <dbReference type="NCBI Taxonomy" id="2038154"/>
    <lineage>
        <taxon>Eukaryota</taxon>
        <taxon>Metazoa</taxon>
        <taxon>Ecdysozoa</taxon>
        <taxon>Arthropoda</taxon>
        <taxon>Hexapoda</taxon>
        <taxon>Insecta</taxon>
        <taxon>Pterygota</taxon>
        <taxon>Neoptera</taxon>
        <taxon>Endopterygota</taxon>
        <taxon>Coleoptera</taxon>
        <taxon>Polyphaga</taxon>
        <taxon>Elateriformia</taxon>
        <taxon>Elateroidea</taxon>
        <taxon>Elateridae</taxon>
        <taxon>Agrypninae</taxon>
        <taxon>Pyrophorini</taxon>
        <taxon>Ignelater</taxon>
    </lineage>
</organism>
<dbReference type="SUPFAM" id="SSF46689">
    <property type="entry name" value="Homeodomain-like"/>
    <property type="match status" value="1"/>
</dbReference>
<evidence type="ECO:0000256" key="3">
    <source>
        <dbReference type="SAM" id="Phobius"/>
    </source>
</evidence>
<feature type="transmembrane region" description="Helical" evidence="3">
    <location>
        <begin position="143"/>
        <end position="164"/>
    </location>
</feature>
<dbReference type="InterPro" id="IPR009057">
    <property type="entry name" value="Homeodomain-like_sf"/>
</dbReference>
<keyword evidence="3" id="KW-1133">Transmembrane helix</keyword>
<dbReference type="GO" id="GO:0003676">
    <property type="term" value="F:nucleic acid binding"/>
    <property type="evidence" value="ECO:0007669"/>
    <property type="project" value="InterPro"/>
</dbReference>
<evidence type="ECO:0000256" key="2">
    <source>
        <dbReference type="SAM" id="MobiDB-lite"/>
    </source>
</evidence>
<dbReference type="Proteomes" id="UP000801492">
    <property type="component" value="Unassembled WGS sequence"/>
</dbReference>
<evidence type="ECO:0000313" key="4">
    <source>
        <dbReference type="EMBL" id="KAF2900366.1"/>
    </source>
</evidence>
<gene>
    <name evidence="4" type="ORF">ILUMI_05820</name>
</gene>
<keyword evidence="3" id="KW-0472">Membrane</keyword>
<dbReference type="AlphaFoldDB" id="A0A8K0DBJ5"/>
<comment type="subcellular location">
    <subcellularLocation>
        <location evidence="1">Nucleus</location>
    </subcellularLocation>
</comment>
<dbReference type="OrthoDB" id="25402at2759"/>
<dbReference type="Gene3D" id="3.30.420.10">
    <property type="entry name" value="Ribonuclease H-like superfamily/Ribonuclease H"/>
    <property type="match status" value="1"/>
</dbReference>
<evidence type="ECO:0000256" key="1">
    <source>
        <dbReference type="ARBA" id="ARBA00004123"/>
    </source>
</evidence>
<dbReference type="EMBL" id="VTPC01002234">
    <property type="protein sequence ID" value="KAF2900366.1"/>
    <property type="molecule type" value="Genomic_DNA"/>
</dbReference>
<keyword evidence="3" id="KW-0812">Transmembrane</keyword>
<evidence type="ECO:0000313" key="5">
    <source>
        <dbReference type="Proteomes" id="UP000801492"/>
    </source>
</evidence>
<feature type="region of interest" description="Disordered" evidence="2">
    <location>
        <begin position="46"/>
        <end position="83"/>
    </location>
</feature>
<comment type="caution">
    <text evidence="4">The sequence shown here is derived from an EMBL/GenBank/DDBJ whole genome shotgun (WGS) entry which is preliminary data.</text>
</comment>
<dbReference type="InterPro" id="IPR036397">
    <property type="entry name" value="RNaseH_sf"/>
</dbReference>
<evidence type="ECO:0008006" key="6">
    <source>
        <dbReference type="Google" id="ProtNLM"/>
    </source>
</evidence>
<reference evidence="4" key="1">
    <citation type="submission" date="2019-08" db="EMBL/GenBank/DDBJ databases">
        <title>The genome of the North American firefly Photinus pyralis.</title>
        <authorList>
            <consortium name="Photinus pyralis genome working group"/>
            <person name="Fallon T.R."/>
            <person name="Sander Lower S.E."/>
            <person name="Weng J.-K."/>
        </authorList>
    </citation>
    <scope>NUCLEOTIDE SEQUENCE</scope>
    <source>
        <strain evidence="4">TRF0915ILg1</strain>
        <tissue evidence="4">Whole body</tissue>
    </source>
</reference>
<keyword evidence="5" id="KW-1185">Reference proteome</keyword>